<name>A0A1S1VBA8_9FIRM</name>
<dbReference type="EMBL" id="MKIE01000002">
    <property type="protein sequence ID" value="OHW63119.1"/>
    <property type="molecule type" value="Genomic_DNA"/>
</dbReference>
<evidence type="ECO:0000313" key="1">
    <source>
        <dbReference type="EMBL" id="OHW63119.1"/>
    </source>
</evidence>
<reference evidence="1 2" key="1">
    <citation type="submission" date="2016-09" db="EMBL/GenBank/DDBJ databases">
        <title>Genome sequence of Eubacterium angustum.</title>
        <authorList>
            <person name="Poehlein A."/>
            <person name="Daniel R."/>
        </authorList>
    </citation>
    <scope>NUCLEOTIDE SEQUENCE [LARGE SCALE GENOMIC DNA]</scope>
    <source>
        <strain evidence="1 2">DSM 1989</strain>
    </source>
</reference>
<organism evidence="1 2">
    <name type="scientific">Andreesenia angusta</name>
    <dbReference type="NCBI Taxonomy" id="39480"/>
    <lineage>
        <taxon>Bacteria</taxon>
        <taxon>Bacillati</taxon>
        <taxon>Bacillota</taxon>
        <taxon>Tissierellia</taxon>
        <taxon>Tissierellales</taxon>
        <taxon>Gottschalkiaceae</taxon>
        <taxon>Andreesenia</taxon>
    </lineage>
</organism>
<gene>
    <name evidence="1" type="ORF">EUAN_09030</name>
</gene>
<evidence type="ECO:0000313" key="2">
    <source>
        <dbReference type="Proteomes" id="UP000180254"/>
    </source>
</evidence>
<accession>A0A1S1VBA8</accession>
<proteinExistence type="predicted"/>
<comment type="caution">
    <text evidence="1">The sequence shown here is derived from an EMBL/GenBank/DDBJ whole genome shotgun (WGS) entry which is preliminary data.</text>
</comment>
<protein>
    <submittedName>
        <fullName evidence="1">Uncharacterized protein</fullName>
    </submittedName>
</protein>
<keyword evidence="2" id="KW-1185">Reference proteome</keyword>
<dbReference type="STRING" id="39480.EUAN_09030"/>
<dbReference type="Proteomes" id="UP000180254">
    <property type="component" value="Unassembled WGS sequence"/>
</dbReference>
<dbReference type="RefSeq" id="WP_169817342.1">
    <property type="nucleotide sequence ID" value="NZ_MKIE01000002.1"/>
</dbReference>
<dbReference type="AlphaFoldDB" id="A0A1S1VBA8"/>
<sequence length="53" mass="5708">MSKSDKELAVEVAIKLIENNSYVSGPKTSTLNTESVCSVIKAVHKTLDSLGRD</sequence>